<comment type="similarity">
    <text evidence="1">Belongs to the LOB domain-containing protein family.</text>
</comment>
<gene>
    <name evidence="5" type="ORF">VFH_II039480</name>
</gene>
<evidence type="ECO:0000259" key="4">
    <source>
        <dbReference type="Pfam" id="PF03195"/>
    </source>
</evidence>
<dbReference type="AlphaFoldDB" id="A0AAV0ZFD3"/>
<dbReference type="PANTHER" id="PTHR31301">
    <property type="entry name" value="LOB DOMAIN-CONTAINING PROTEIN 4-RELATED"/>
    <property type="match status" value="1"/>
</dbReference>
<organism evidence="5 6">
    <name type="scientific">Vicia faba</name>
    <name type="common">Broad bean</name>
    <name type="synonym">Faba vulgaris</name>
    <dbReference type="NCBI Taxonomy" id="3906"/>
    <lineage>
        <taxon>Eukaryota</taxon>
        <taxon>Viridiplantae</taxon>
        <taxon>Streptophyta</taxon>
        <taxon>Embryophyta</taxon>
        <taxon>Tracheophyta</taxon>
        <taxon>Spermatophyta</taxon>
        <taxon>Magnoliopsida</taxon>
        <taxon>eudicotyledons</taxon>
        <taxon>Gunneridae</taxon>
        <taxon>Pentapetalae</taxon>
        <taxon>rosids</taxon>
        <taxon>fabids</taxon>
        <taxon>Fabales</taxon>
        <taxon>Fabaceae</taxon>
        <taxon>Papilionoideae</taxon>
        <taxon>50 kb inversion clade</taxon>
        <taxon>NPAAA clade</taxon>
        <taxon>Hologalegina</taxon>
        <taxon>IRL clade</taxon>
        <taxon>Fabeae</taxon>
        <taxon>Vicia</taxon>
    </lineage>
</organism>
<accession>A0AAV0ZFD3</accession>
<dbReference type="EMBL" id="OX451737">
    <property type="protein sequence ID" value="CAI8596526.1"/>
    <property type="molecule type" value="Genomic_DNA"/>
</dbReference>
<evidence type="ECO:0000256" key="1">
    <source>
        <dbReference type="ARBA" id="ARBA00005474"/>
    </source>
</evidence>
<keyword evidence="6" id="KW-1185">Reference proteome</keyword>
<keyword evidence="2" id="KW-0175">Coiled coil</keyword>
<dbReference type="Pfam" id="PF03195">
    <property type="entry name" value="LOB"/>
    <property type="match status" value="1"/>
</dbReference>
<name>A0AAV0ZFD3_VICFA</name>
<protein>
    <recommendedName>
        <fullName evidence="4">LOB domain-containing protein</fullName>
    </recommendedName>
</protein>
<feature type="compositionally biased region" description="Polar residues" evidence="3">
    <location>
        <begin position="268"/>
        <end position="281"/>
    </location>
</feature>
<feature type="domain" description="LOB" evidence="4">
    <location>
        <begin position="7"/>
        <end position="104"/>
    </location>
</feature>
<evidence type="ECO:0000313" key="5">
    <source>
        <dbReference type="EMBL" id="CAI8596526.1"/>
    </source>
</evidence>
<evidence type="ECO:0000313" key="6">
    <source>
        <dbReference type="Proteomes" id="UP001157006"/>
    </source>
</evidence>
<feature type="coiled-coil region" evidence="2">
    <location>
        <begin position="86"/>
        <end position="113"/>
    </location>
</feature>
<reference evidence="5 6" key="1">
    <citation type="submission" date="2023-01" db="EMBL/GenBank/DDBJ databases">
        <authorList>
            <person name="Kreplak J."/>
        </authorList>
    </citation>
    <scope>NUCLEOTIDE SEQUENCE [LARGE SCALE GENOMIC DNA]</scope>
</reference>
<dbReference type="InterPro" id="IPR004883">
    <property type="entry name" value="LOB"/>
</dbReference>
<feature type="compositionally biased region" description="Low complexity" evidence="3">
    <location>
        <begin position="243"/>
        <end position="253"/>
    </location>
</feature>
<dbReference type="Proteomes" id="UP001157006">
    <property type="component" value="Chromosome 2"/>
</dbReference>
<proteinExistence type="inferred from homology"/>
<sequence>MASSNSPCAACKFLRRKCTQECDFAPYFLPENPQRFANVHRVFGASNVAKLLKELNVADREDAVRSLAYEAESRLKDPIYGCVGLITVLQQRLRDIQTELALAKKELATYNSNPQVMQFLFGNPGAGLQQQHQQWNNAHNAQFAGVANANYSYNFPHEMLAGAGLVTRDVQQEQELLEAQQIVAAQQDYLLRFSGLHVGGGGGGGGSSVSGHADMAHSLGIGSFENGGSGGSSSGCGYYQIQQQQGEAQPQHQNYNPHVGVAAAANPPENSGVLSPQNQENGGEDGRSVGSTHRSS</sequence>
<dbReference type="PANTHER" id="PTHR31301:SF68">
    <property type="entry name" value="LOB DOMAIN-CONTAINING PROTEIN 32-RELATED"/>
    <property type="match status" value="1"/>
</dbReference>
<evidence type="ECO:0000256" key="2">
    <source>
        <dbReference type="SAM" id="Coils"/>
    </source>
</evidence>
<evidence type="ECO:0000256" key="3">
    <source>
        <dbReference type="SAM" id="MobiDB-lite"/>
    </source>
</evidence>
<feature type="region of interest" description="Disordered" evidence="3">
    <location>
        <begin position="243"/>
        <end position="296"/>
    </location>
</feature>